<dbReference type="AlphaFoldDB" id="A0A7H4LV00"/>
<comment type="caution">
    <text evidence="2">The sequence shown here is derived from an EMBL/GenBank/DDBJ whole genome shotgun (WGS) entry which is preliminary data.</text>
</comment>
<dbReference type="EMBL" id="UGJR01000002">
    <property type="protein sequence ID" value="STR39976.1"/>
    <property type="molecule type" value="Genomic_DNA"/>
</dbReference>
<evidence type="ECO:0000256" key="1">
    <source>
        <dbReference type="SAM" id="Phobius"/>
    </source>
</evidence>
<protein>
    <submittedName>
        <fullName evidence="2">Integral membrane protein</fullName>
    </submittedName>
</protein>
<gene>
    <name evidence="2" type="ORF">NCTC11694_01121</name>
</gene>
<reference evidence="2 3" key="1">
    <citation type="submission" date="2018-06" db="EMBL/GenBank/DDBJ databases">
        <authorList>
            <consortium name="Pathogen Informatics"/>
            <person name="Doyle S."/>
        </authorList>
    </citation>
    <scope>NUCLEOTIDE SEQUENCE [LARGE SCALE GENOMIC DNA]</scope>
    <source>
        <strain evidence="2 3">NCTC11694</strain>
    </source>
</reference>
<name>A0A7H4LV00_9ENTR</name>
<proteinExistence type="predicted"/>
<evidence type="ECO:0000313" key="3">
    <source>
        <dbReference type="Proteomes" id="UP000255050"/>
    </source>
</evidence>
<dbReference type="Proteomes" id="UP000255050">
    <property type="component" value="Unassembled WGS sequence"/>
</dbReference>
<keyword evidence="1" id="KW-0472">Membrane</keyword>
<sequence>MAPLLARLAQGLLISFLPAILLPLMGDLGFASTTFGDADFGVVGIVLGHVVAWFN</sequence>
<feature type="transmembrane region" description="Helical" evidence="1">
    <location>
        <begin position="12"/>
        <end position="32"/>
    </location>
</feature>
<accession>A0A7H4LV00</accession>
<keyword evidence="1" id="KW-1133">Transmembrane helix</keyword>
<organism evidence="2 3">
    <name type="scientific">Klebsiella michiganensis</name>
    <dbReference type="NCBI Taxonomy" id="1134687"/>
    <lineage>
        <taxon>Bacteria</taxon>
        <taxon>Pseudomonadati</taxon>
        <taxon>Pseudomonadota</taxon>
        <taxon>Gammaproteobacteria</taxon>
        <taxon>Enterobacterales</taxon>
        <taxon>Enterobacteriaceae</taxon>
        <taxon>Klebsiella/Raoultella group</taxon>
        <taxon>Klebsiella</taxon>
    </lineage>
</organism>
<evidence type="ECO:0000313" key="2">
    <source>
        <dbReference type="EMBL" id="STR39976.1"/>
    </source>
</evidence>
<keyword evidence="1" id="KW-0812">Transmembrane</keyword>